<feature type="compositionally biased region" description="Low complexity" evidence="1">
    <location>
        <begin position="674"/>
        <end position="707"/>
    </location>
</feature>
<feature type="region of interest" description="Disordered" evidence="1">
    <location>
        <begin position="779"/>
        <end position="820"/>
    </location>
</feature>
<gene>
    <name evidence="3" type="ORF">CSHISOI_08005</name>
</gene>
<feature type="region of interest" description="Disordered" evidence="1">
    <location>
        <begin position="464"/>
        <end position="553"/>
    </location>
</feature>
<feature type="chain" id="PRO_5025063598" evidence="2">
    <location>
        <begin position="23"/>
        <end position="846"/>
    </location>
</feature>
<evidence type="ECO:0000313" key="4">
    <source>
        <dbReference type="Proteomes" id="UP000326340"/>
    </source>
</evidence>
<feature type="region of interest" description="Disordered" evidence="1">
    <location>
        <begin position="614"/>
        <end position="707"/>
    </location>
</feature>
<feature type="signal peptide" evidence="2">
    <location>
        <begin position="1"/>
        <end position="22"/>
    </location>
</feature>
<feature type="compositionally biased region" description="Basic residues" evidence="1">
    <location>
        <begin position="621"/>
        <end position="631"/>
    </location>
</feature>
<feature type="compositionally biased region" description="Low complexity" evidence="1">
    <location>
        <begin position="802"/>
        <end position="820"/>
    </location>
</feature>
<keyword evidence="2" id="KW-0732">Signal</keyword>
<reference evidence="3 4" key="1">
    <citation type="journal article" date="2019" name="Sci. Rep.">
        <title>Colletotrichum shisoi sp. nov., an anthracnose pathogen of Perilla frutescens in Japan: molecular phylogenetic, morphological and genomic evidence.</title>
        <authorList>
            <person name="Gan P."/>
            <person name="Tsushima A."/>
            <person name="Hiroyama R."/>
            <person name="Narusaka M."/>
            <person name="Takano Y."/>
            <person name="Narusaka Y."/>
            <person name="Kawaradani M."/>
            <person name="Damm U."/>
            <person name="Shirasu K."/>
        </authorList>
    </citation>
    <scope>NUCLEOTIDE SEQUENCE [LARGE SCALE GENOMIC DNA]</scope>
    <source>
        <strain evidence="3 4">PG-2018a</strain>
    </source>
</reference>
<protein>
    <submittedName>
        <fullName evidence="3">Uncharacterized protein</fullName>
    </submittedName>
</protein>
<dbReference type="Proteomes" id="UP000326340">
    <property type="component" value="Unassembled WGS sequence"/>
</dbReference>
<dbReference type="OrthoDB" id="4405280at2759"/>
<dbReference type="AlphaFoldDB" id="A0A5Q4BKX0"/>
<feature type="region of interest" description="Disordered" evidence="1">
    <location>
        <begin position="719"/>
        <end position="740"/>
    </location>
</feature>
<evidence type="ECO:0000256" key="2">
    <source>
        <dbReference type="SAM" id="SignalP"/>
    </source>
</evidence>
<feature type="compositionally biased region" description="Polar residues" evidence="1">
    <location>
        <begin position="532"/>
        <end position="548"/>
    </location>
</feature>
<name>A0A5Q4BKX0_9PEZI</name>
<feature type="compositionally biased region" description="Low complexity" evidence="1">
    <location>
        <begin position="779"/>
        <end position="795"/>
    </location>
</feature>
<feature type="compositionally biased region" description="Low complexity" evidence="1">
    <location>
        <begin position="632"/>
        <end position="661"/>
    </location>
</feature>
<keyword evidence="4" id="KW-1185">Reference proteome</keyword>
<proteinExistence type="predicted"/>
<dbReference type="EMBL" id="PUHP01000919">
    <property type="protein sequence ID" value="TQN67431.1"/>
    <property type="molecule type" value="Genomic_DNA"/>
</dbReference>
<feature type="compositionally biased region" description="Polar residues" evidence="1">
    <location>
        <begin position="482"/>
        <end position="509"/>
    </location>
</feature>
<evidence type="ECO:0000313" key="3">
    <source>
        <dbReference type="EMBL" id="TQN67431.1"/>
    </source>
</evidence>
<comment type="caution">
    <text evidence="3">The sequence shown here is derived from an EMBL/GenBank/DDBJ whole genome shotgun (WGS) entry which is preliminary data.</text>
</comment>
<sequence length="846" mass="86216">MQSLLPWTRVLSLLLWVGVGKAECVFPDENGNLPKQHIVVVDRIPVHLSAAIRSNTTISVAGTTVPVTNAPTVLLTDFIVENTITLTSKLSPITPFNGPYTTITRGVPQGSSTSTITLDPQDGSELGTQIVLQPLPSDWQGPFNPIIQTRLIVPWGFPTMSSVGGETAFPRSLIVITAPWTGSVTNTVLLPPRPSDEVGTRILLTPASEPFTGSLTAVTQPWTGMVPTTITLPARGTDTIGTQLVLTPVDASAPTDPPLARSFTTMTGVWTGTALSTVELPPAGRDSIGTRVLLRPSAEGGESDPAPSPRLFIDITATGTGAGTDPTTITIPPAGTGTLTIATRLVLNPAATPGSGGSTGNGNRPLDPFGRLFIPPETAADDRFITITSTTTGADPTTLTFLPAETGGGTGTVIVFDTPTVTVATPTGGGLVPQILLPTRGGSDVSPTTPGGPINPAELVDVDSSAVSSPSGQTSGGPIGNNILTSPDGGSSTDPVPDITSTPVTQPALLTSGLDVPATSTTTDPGLPRLLLTTTSSGAPATSDSDSPTEPFEFPDDEVVTDLSSRVTDLSSTVTPSTITTTITTTTPLARMLDTLTDSFRVAVNVDNYAGSLPQLPHPNYQRRCRPRHSHLSSIQSTGSHSSGASVPPNSTGATTTATSTVPDVLPDTLRPQSSTETTSAATVPVSSASSTAQDPLSSGASSSTGLLPNSLIATSTAETSASQTSASQASASSDISTSTSAFPNSLITTSTAETSASQASSSASDISTSTSLLPNSLLATSTSQTPSSSGPETSAGVSPGPVVSTSTDQSPSSSGPDIRSSDVFPFGRLYIHQRASQLPHLDINI</sequence>
<evidence type="ECO:0000256" key="1">
    <source>
        <dbReference type="SAM" id="MobiDB-lite"/>
    </source>
</evidence>
<accession>A0A5Q4BKX0</accession>
<organism evidence="3 4">
    <name type="scientific">Colletotrichum shisoi</name>
    <dbReference type="NCBI Taxonomy" id="2078593"/>
    <lineage>
        <taxon>Eukaryota</taxon>
        <taxon>Fungi</taxon>
        <taxon>Dikarya</taxon>
        <taxon>Ascomycota</taxon>
        <taxon>Pezizomycotina</taxon>
        <taxon>Sordariomycetes</taxon>
        <taxon>Hypocreomycetidae</taxon>
        <taxon>Glomerellales</taxon>
        <taxon>Glomerellaceae</taxon>
        <taxon>Colletotrichum</taxon>
        <taxon>Colletotrichum destructivum species complex</taxon>
    </lineage>
</organism>